<dbReference type="EMBL" id="CALNXI010000011">
    <property type="protein sequence ID" value="CAH3014582.1"/>
    <property type="molecule type" value="Genomic_DNA"/>
</dbReference>
<feature type="non-terminal residue" evidence="2">
    <location>
        <position position="171"/>
    </location>
</feature>
<feature type="non-terminal residue" evidence="2">
    <location>
        <position position="1"/>
    </location>
</feature>
<dbReference type="Proteomes" id="UP001159427">
    <property type="component" value="Unassembled WGS sequence"/>
</dbReference>
<sequence>WTKYRCIHCKVAICNLCSEPEMDESVDGWIGGKNVGYYFECKTVRPVTESLIASRHSYEEVEEKEDAADEVHMIISKKLDMNYLFGMSPGSSHVAFLFREVYIFCTSSINPPYLHSVYKLILTNTKTRKMEKYKKAMPTQQVQPTLQERATAAPNSHGLSGSDSRQYGNQM</sequence>
<name>A0ABN8LF99_9CNID</name>
<evidence type="ECO:0000313" key="2">
    <source>
        <dbReference type="EMBL" id="CAH3014582.1"/>
    </source>
</evidence>
<keyword evidence="3" id="KW-1185">Reference proteome</keyword>
<organism evidence="2 3">
    <name type="scientific">Porites evermanni</name>
    <dbReference type="NCBI Taxonomy" id="104178"/>
    <lineage>
        <taxon>Eukaryota</taxon>
        <taxon>Metazoa</taxon>
        <taxon>Cnidaria</taxon>
        <taxon>Anthozoa</taxon>
        <taxon>Hexacorallia</taxon>
        <taxon>Scleractinia</taxon>
        <taxon>Fungiina</taxon>
        <taxon>Poritidae</taxon>
        <taxon>Porites</taxon>
    </lineage>
</organism>
<reference evidence="2 3" key="1">
    <citation type="submission" date="2022-05" db="EMBL/GenBank/DDBJ databases">
        <authorList>
            <consortium name="Genoscope - CEA"/>
            <person name="William W."/>
        </authorList>
    </citation>
    <scope>NUCLEOTIDE SEQUENCE [LARGE SCALE GENOMIC DNA]</scope>
</reference>
<comment type="caution">
    <text evidence="2">The sequence shown here is derived from an EMBL/GenBank/DDBJ whole genome shotgun (WGS) entry which is preliminary data.</text>
</comment>
<protein>
    <submittedName>
        <fullName evidence="2">Uncharacterized protein</fullName>
    </submittedName>
</protein>
<accession>A0ABN8LF99</accession>
<feature type="region of interest" description="Disordered" evidence="1">
    <location>
        <begin position="150"/>
        <end position="171"/>
    </location>
</feature>
<proteinExistence type="predicted"/>
<evidence type="ECO:0000256" key="1">
    <source>
        <dbReference type="SAM" id="MobiDB-lite"/>
    </source>
</evidence>
<gene>
    <name evidence="2" type="ORF">PEVE_00001794</name>
</gene>
<evidence type="ECO:0000313" key="3">
    <source>
        <dbReference type="Proteomes" id="UP001159427"/>
    </source>
</evidence>